<comment type="caution">
    <text evidence="3">The sequence shown here is derived from an EMBL/GenBank/DDBJ whole genome shotgun (WGS) entry which is preliminary data.</text>
</comment>
<evidence type="ECO:0000256" key="2">
    <source>
        <dbReference type="SAM" id="SignalP"/>
    </source>
</evidence>
<keyword evidence="2" id="KW-0732">Signal</keyword>
<name>A0A9J6BHQ7_POLVA</name>
<evidence type="ECO:0000256" key="1">
    <source>
        <dbReference type="SAM" id="MobiDB-lite"/>
    </source>
</evidence>
<keyword evidence="4" id="KW-1185">Reference proteome</keyword>
<protein>
    <submittedName>
        <fullName evidence="3">Uncharacterized protein</fullName>
    </submittedName>
</protein>
<reference evidence="3" key="1">
    <citation type="submission" date="2021-03" db="EMBL/GenBank/DDBJ databases">
        <title>Chromosome level genome of the anhydrobiotic midge Polypedilum vanderplanki.</title>
        <authorList>
            <person name="Yoshida Y."/>
            <person name="Kikawada T."/>
            <person name="Gusev O."/>
        </authorList>
    </citation>
    <scope>NUCLEOTIDE SEQUENCE</scope>
    <source>
        <strain evidence="3">NIAS01</strain>
        <tissue evidence="3">Whole body or cell culture</tissue>
    </source>
</reference>
<organism evidence="3 4">
    <name type="scientific">Polypedilum vanderplanki</name>
    <name type="common">Sleeping chironomid midge</name>
    <dbReference type="NCBI Taxonomy" id="319348"/>
    <lineage>
        <taxon>Eukaryota</taxon>
        <taxon>Metazoa</taxon>
        <taxon>Ecdysozoa</taxon>
        <taxon>Arthropoda</taxon>
        <taxon>Hexapoda</taxon>
        <taxon>Insecta</taxon>
        <taxon>Pterygota</taxon>
        <taxon>Neoptera</taxon>
        <taxon>Endopterygota</taxon>
        <taxon>Diptera</taxon>
        <taxon>Nematocera</taxon>
        <taxon>Chironomoidea</taxon>
        <taxon>Chironomidae</taxon>
        <taxon>Chironominae</taxon>
        <taxon>Polypedilum</taxon>
        <taxon>Polypedilum</taxon>
    </lineage>
</organism>
<evidence type="ECO:0000313" key="4">
    <source>
        <dbReference type="Proteomes" id="UP001107558"/>
    </source>
</evidence>
<feature type="region of interest" description="Disordered" evidence="1">
    <location>
        <begin position="81"/>
        <end position="106"/>
    </location>
</feature>
<evidence type="ECO:0000313" key="3">
    <source>
        <dbReference type="EMBL" id="KAG5669242.1"/>
    </source>
</evidence>
<proteinExistence type="predicted"/>
<feature type="signal peptide" evidence="2">
    <location>
        <begin position="1"/>
        <end position="21"/>
    </location>
</feature>
<dbReference type="AlphaFoldDB" id="A0A9J6BHQ7"/>
<sequence length="220" mass="24612">MKGKKLFLIFFVITIYGNVKGQEIVNNKVDAGDHYKSINHKNHSVIENHLANGTVIKYTKTYEDTSNNMLDDNLETTSLASATENDNEPKINSMAKSTASSEENELTTEKILQTSTAVLTKESFDESKVKLMANSLNFVPTTETFIEISTPTTEINDEVITETTTIVQTTEKNVELKTEKMAEISTFSSVTEKLTETSTFSSISKNEDEYEDVEINYTDS</sequence>
<dbReference type="EMBL" id="JADBJN010000004">
    <property type="protein sequence ID" value="KAG5669242.1"/>
    <property type="molecule type" value="Genomic_DNA"/>
</dbReference>
<accession>A0A9J6BHQ7</accession>
<gene>
    <name evidence="3" type="ORF">PVAND_017134</name>
</gene>
<dbReference type="Proteomes" id="UP001107558">
    <property type="component" value="Chromosome 4"/>
</dbReference>
<feature type="chain" id="PRO_5039932007" evidence="2">
    <location>
        <begin position="22"/>
        <end position="220"/>
    </location>
</feature>